<evidence type="ECO:0000313" key="1">
    <source>
        <dbReference type="EMBL" id="SDZ35625.1"/>
    </source>
</evidence>
<evidence type="ECO:0000313" key="2">
    <source>
        <dbReference type="Proteomes" id="UP000199663"/>
    </source>
</evidence>
<name>A0A1H3SDF2_9BACT</name>
<gene>
    <name evidence="1" type="ORF">SAMN05444412_11153</name>
</gene>
<sequence>MIDLNNFRYIISIFNILKEKNSVGQEKEVLNHYSDFYCAKYDWSNKEQYEGKNLIESNIKVFRIYYDENINTSYVLKFEDKFYDIKGVKEIGYKDGIEITAQYKSNK</sequence>
<proteinExistence type="predicted"/>
<dbReference type="RefSeq" id="WP_019598759.1">
    <property type="nucleotide sequence ID" value="NZ_FNQC01000011.1"/>
</dbReference>
<dbReference type="Gene3D" id="2.40.10.270">
    <property type="entry name" value="Bacteriophage SPP1 head-tail adaptor protein"/>
    <property type="match status" value="1"/>
</dbReference>
<keyword evidence="2" id="KW-1185">Reference proteome</keyword>
<dbReference type="InterPro" id="IPR038666">
    <property type="entry name" value="SSP1_head-tail_sf"/>
</dbReference>
<comment type="caution">
    <text evidence="1">The sequence shown here is derived from an EMBL/GenBank/DDBJ whole genome shotgun (WGS) entry which is preliminary data.</text>
</comment>
<dbReference type="EMBL" id="FNQC01000011">
    <property type="protein sequence ID" value="SDZ35625.1"/>
    <property type="molecule type" value="Genomic_DNA"/>
</dbReference>
<reference evidence="1 2" key="1">
    <citation type="submission" date="2016-10" db="EMBL/GenBank/DDBJ databases">
        <authorList>
            <person name="Varghese N."/>
            <person name="Submissions S."/>
        </authorList>
    </citation>
    <scope>NUCLEOTIDE SEQUENCE [LARGE SCALE GENOMIC DNA]</scope>
    <source>
        <strain evidence="1 2">DSM 17997</strain>
    </source>
</reference>
<accession>A0A1H3SDF2</accession>
<dbReference type="Proteomes" id="UP000199663">
    <property type="component" value="Unassembled WGS sequence"/>
</dbReference>
<organism evidence="1 2">
    <name type="scientific">Rhodonellum ikkaensis</name>
    <dbReference type="NCBI Taxonomy" id="336829"/>
    <lineage>
        <taxon>Bacteria</taxon>
        <taxon>Pseudomonadati</taxon>
        <taxon>Bacteroidota</taxon>
        <taxon>Cytophagia</taxon>
        <taxon>Cytophagales</taxon>
        <taxon>Cytophagaceae</taxon>
        <taxon>Rhodonellum</taxon>
    </lineage>
</organism>
<protein>
    <submittedName>
        <fullName evidence="1">Phage head-tail joining protein</fullName>
    </submittedName>
</protein>